<dbReference type="NCBIfam" id="NF002772">
    <property type="entry name" value="PRK02862.1"/>
    <property type="match status" value="1"/>
</dbReference>
<dbReference type="PROSITE" id="PS00808">
    <property type="entry name" value="ADP_GLC_PYROPHOSPH_1"/>
    <property type="match status" value="1"/>
</dbReference>
<evidence type="ECO:0000256" key="6">
    <source>
        <dbReference type="ARBA" id="ARBA00022840"/>
    </source>
</evidence>
<accession>A0ABV5GWW2</accession>
<dbReference type="SUPFAM" id="SSF51161">
    <property type="entry name" value="Trimeric LpxA-like enzymes"/>
    <property type="match status" value="1"/>
</dbReference>
<keyword evidence="2" id="KW-0321">Glycogen metabolism</keyword>
<dbReference type="InterPro" id="IPR011004">
    <property type="entry name" value="Trimer_LpxA-like_sf"/>
</dbReference>
<evidence type="ECO:0000313" key="11">
    <source>
        <dbReference type="Proteomes" id="UP001589590"/>
    </source>
</evidence>
<evidence type="ECO:0000256" key="4">
    <source>
        <dbReference type="ARBA" id="ARBA00022695"/>
    </source>
</evidence>
<comment type="caution">
    <text evidence="10">The sequence shown here is derived from an EMBL/GenBank/DDBJ whole genome shotgun (WGS) entry which is preliminary data.</text>
</comment>
<proteinExistence type="inferred from homology"/>
<dbReference type="InterPro" id="IPR005835">
    <property type="entry name" value="NTP_transferase_dom"/>
</dbReference>
<dbReference type="Gene3D" id="3.90.550.10">
    <property type="entry name" value="Spore Coat Polysaccharide Biosynthesis Protein SpsA, Chain A"/>
    <property type="match status" value="1"/>
</dbReference>
<dbReference type="InterPro" id="IPR029044">
    <property type="entry name" value="Nucleotide-diphossugar_trans"/>
</dbReference>
<dbReference type="PANTHER" id="PTHR43523:SF12">
    <property type="entry name" value="GLUCOSE-1-PHOSPHATE ADENYLYLTRANSFERASE LARGE SUBUNIT 1, CHLOROPLASTIC-RELATED"/>
    <property type="match status" value="1"/>
</dbReference>
<evidence type="ECO:0000256" key="1">
    <source>
        <dbReference type="ARBA" id="ARBA00010443"/>
    </source>
</evidence>
<evidence type="ECO:0000256" key="8">
    <source>
        <dbReference type="NCBIfam" id="TIGR02091"/>
    </source>
</evidence>
<keyword evidence="5" id="KW-0547">Nucleotide-binding</keyword>
<dbReference type="RefSeq" id="WP_290269386.1">
    <property type="nucleotide sequence ID" value="NZ_JAUFQP010000007.1"/>
</dbReference>
<organism evidence="10 11">
    <name type="scientific">Algibacter miyuki</name>
    <dbReference type="NCBI Taxonomy" id="1306933"/>
    <lineage>
        <taxon>Bacteria</taxon>
        <taxon>Pseudomonadati</taxon>
        <taxon>Bacteroidota</taxon>
        <taxon>Flavobacteriia</taxon>
        <taxon>Flavobacteriales</taxon>
        <taxon>Flavobacteriaceae</taxon>
        <taxon>Algibacter</taxon>
    </lineage>
</organism>
<dbReference type="Pfam" id="PF25247">
    <property type="entry name" value="LbH_GLGC"/>
    <property type="match status" value="1"/>
</dbReference>
<dbReference type="PANTHER" id="PTHR43523">
    <property type="entry name" value="GLUCOSE-1-PHOSPHATE ADENYLYLTRANSFERASE-RELATED"/>
    <property type="match status" value="1"/>
</dbReference>
<dbReference type="InterPro" id="IPR005836">
    <property type="entry name" value="ADP_Glu_pyroP_CS"/>
</dbReference>
<keyword evidence="3 10" id="KW-0808">Transferase</keyword>
<keyword evidence="11" id="KW-1185">Reference proteome</keyword>
<dbReference type="Proteomes" id="UP001589590">
    <property type="component" value="Unassembled WGS sequence"/>
</dbReference>
<protein>
    <recommendedName>
        <fullName evidence="8">Glucose-1-phosphate adenylyltransferase</fullName>
        <ecNumber evidence="8">2.7.7.27</ecNumber>
    </recommendedName>
</protein>
<dbReference type="EMBL" id="JBHMFA010000001">
    <property type="protein sequence ID" value="MFB9103661.1"/>
    <property type="molecule type" value="Genomic_DNA"/>
</dbReference>
<comment type="similarity">
    <text evidence="1">Belongs to the bacterial/plant glucose-1-phosphate adenylyltransferase family.</text>
</comment>
<dbReference type="Gene3D" id="2.160.10.10">
    <property type="entry name" value="Hexapeptide repeat proteins"/>
    <property type="match status" value="1"/>
</dbReference>
<evidence type="ECO:0000256" key="7">
    <source>
        <dbReference type="ARBA" id="ARBA00023277"/>
    </source>
</evidence>
<dbReference type="PROSITE" id="PS00810">
    <property type="entry name" value="ADP_GLC_PYROPHOSPH_3"/>
    <property type="match status" value="1"/>
</dbReference>
<evidence type="ECO:0000256" key="5">
    <source>
        <dbReference type="ARBA" id="ARBA00022741"/>
    </source>
</evidence>
<dbReference type="PROSITE" id="PS00809">
    <property type="entry name" value="ADP_GLC_PYROPHOSPH_2"/>
    <property type="match status" value="1"/>
</dbReference>
<gene>
    <name evidence="10" type="ORF">ACFFU1_02025</name>
</gene>
<keyword evidence="4 10" id="KW-0548">Nucleotidyltransferase</keyword>
<dbReference type="Pfam" id="PF00483">
    <property type="entry name" value="NTP_transferase"/>
    <property type="match status" value="1"/>
</dbReference>
<dbReference type="NCBIfam" id="TIGR02091">
    <property type="entry name" value="glgC"/>
    <property type="match status" value="1"/>
</dbReference>
<dbReference type="CDD" id="cd04651">
    <property type="entry name" value="LbH_G1P_AT_C"/>
    <property type="match status" value="1"/>
</dbReference>
<dbReference type="SUPFAM" id="SSF53448">
    <property type="entry name" value="Nucleotide-diphospho-sugar transferases"/>
    <property type="match status" value="1"/>
</dbReference>
<sequence length="422" mass="47183">MINDKVLAIVLGGGQGSRLYPLTDRRSKPAVPIAGKYRLVDIPISNCINADIKRIFVLTQFNSASLNKHIKNTYHFSFFSSAFVDVLAAEQTPESKTWFQGTADAVRQSMHHFLSYDFEYALILSGDQLYQMDYDKMIEAHEAAGAEITIATIPVNAKDATSFGILKANDENVITSFIEKPDAELLPEWTSEVSDEMKSQDRNYLASMGIYVFNKDLLIKLMEDPDTIDFGKEIIPQSIHDHKTLSYQYEGYWTDIGNIDSFFEANLGLTDDIPQFDLYHEKKRIYTHARMLPTTKVAGTVLDKAVISEGCIIGAAKIEKSVIGIRSRIGKESTVINTYMMGSDYYESLEEIESKKITVLAGIGERCFIKNCILDKNCRIGDDVRINGGKHLADKETDTYLIKDGIVVVKNGATIPSGYVIT</sequence>
<reference evidence="10 11" key="1">
    <citation type="submission" date="2024-09" db="EMBL/GenBank/DDBJ databases">
        <authorList>
            <person name="Sun Q."/>
            <person name="Mori K."/>
        </authorList>
    </citation>
    <scope>NUCLEOTIDE SEQUENCE [LARGE SCALE GENOMIC DNA]</scope>
    <source>
        <strain evidence="10 11">CECT 8300</strain>
    </source>
</reference>
<feature type="domain" description="Nucleotidyl transferase" evidence="9">
    <location>
        <begin position="8"/>
        <end position="270"/>
    </location>
</feature>
<keyword evidence="7" id="KW-0119">Carbohydrate metabolism</keyword>
<name>A0ABV5GWW2_9FLAO</name>
<dbReference type="InterPro" id="IPR011831">
    <property type="entry name" value="ADP-Glc_PPase"/>
</dbReference>
<evidence type="ECO:0000256" key="2">
    <source>
        <dbReference type="ARBA" id="ARBA00022600"/>
    </source>
</evidence>
<dbReference type="EC" id="2.7.7.27" evidence="8"/>
<evidence type="ECO:0000313" key="10">
    <source>
        <dbReference type="EMBL" id="MFB9103661.1"/>
    </source>
</evidence>
<dbReference type="GO" id="GO:0008878">
    <property type="term" value="F:glucose-1-phosphate adenylyltransferase activity"/>
    <property type="evidence" value="ECO:0007669"/>
    <property type="project" value="UniProtKB-EC"/>
</dbReference>
<dbReference type="CDD" id="cd02508">
    <property type="entry name" value="ADP_Glucose_PP"/>
    <property type="match status" value="1"/>
</dbReference>
<keyword evidence="6" id="KW-0067">ATP-binding</keyword>
<evidence type="ECO:0000256" key="3">
    <source>
        <dbReference type="ARBA" id="ARBA00022679"/>
    </source>
</evidence>
<evidence type="ECO:0000259" key="9">
    <source>
        <dbReference type="Pfam" id="PF00483"/>
    </source>
</evidence>